<gene>
    <name evidence="3" type="ORF">MUU47_05150</name>
</gene>
<dbReference type="InterPro" id="IPR004193">
    <property type="entry name" value="Glyco_hydro_13_N"/>
</dbReference>
<keyword evidence="1" id="KW-0732">Signal</keyword>
<feature type="signal peptide" evidence="1">
    <location>
        <begin position="1"/>
        <end position="23"/>
    </location>
</feature>
<dbReference type="Pfam" id="PF00756">
    <property type="entry name" value="Esterase"/>
    <property type="match status" value="1"/>
</dbReference>
<dbReference type="InterPro" id="IPR050583">
    <property type="entry name" value="Mycobacterial_A85_antigen"/>
</dbReference>
<organism evidence="3 4">
    <name type="scientific">Scandinavium hiltneri</name>
    <dbReference type="NCBI Taxonomy" id="2926519"/>
    <lineage>
        <taxon>Bacteria</taxon>
        <taxon>Pseudomonadati</taxon>
        <taxon>Pseudomonadota</taxon>
        <taxon>Gammaproteobacteria</taxon>
        <taxon>Enterobacterales</taxon>
        <taxon>Enterobacteriaceae</taxon>
        <taxon>Scandinavium</taxon>
    </lineage>
</organism>
<feature type="domain" description="Glycoside hydrolase family 13 N-terminal" evidence="2">
    <location>
        <begin position="45"/>
        <end position="103"/>
    </location>
</feature>
<dbReference type="InterPro" id="IPR000801">
    <property type="entry name" value="Esterase-like"/>
</dbReference>
<reference evidence="3 4" key="1">
    <citation type="submission" date="2022-04" db="EMBL/GenBank/DDBJ databases">
        <title>Proposal of a three novel species of Scandinavium, Scandinavium hiltneri, Scandinavium manionii, Scandinavium tedordense.</title>
        <authorList>
            <person name="Maddock D.W."/>
            <person name="Brady C.L."/>
            <person name="Denman S."/>
            <person name="Arnold D."/>
        </authorList>
    </citation>
    <scope>NUCLEOTIDE SEQUENCE [LARGE SCALE GENOMIC DNA]</scope>
    <source>
        <strain evidence="3 4">H11S7</strain>
    </source>
</reference>
<protein>
    <submittedName>
        <fullName evidence="3">Alpha/beta hydrolase-fold protein</fullName>
    </submittedName>
</protein>
<dbReference type="SUPFAM" id="SSF53474">
    <property type="entry name" value="alpha/beta-Hydrolases"/>
    <property type="match status" value="1"/>
</dbReference>
<dbReference type="Gene3D" id="2.60.40.10">
    <property type="entry name" value="Immunoglobulins"/>
    <property type="match status" value="1"/>
</dbReference>
<keyword evidence="3" id="KW-0378">Hydrolase</keyword>
<evidence type="ECO:0000256" key="1">
    <source>
        <dbReference type="SAM" id="SignalP"/>
    </source>
</evidence>
<evidence type="ECO:0000259" key="2">
    <source>
        <dbReference type="Pfam" id="PF02922"/>
    </source>
</evidence>
<dbReference type="CDD" id="cd11294">
    <property type="entry name" value="E_set_Esterase_like_N"/>
    <property type="match status" value="1"/>
</dbReference>
<accession>A0ABT2DY95</accession>
<comment type="caution">
    <text evidence="3">The sequence shown here is derived from an EMBL/GenBank/DDBJ whole genome shotgun (WGS) entry which is preliminary data.</text>
</comment>
<dbReference type="SUPFAM" id="SSF81296">
    <property type="entry name" value="E set domains"/>
    <property type="match status" value="1"/>
</dbReference>
<dbReference type="PANTHER" id="PTHR48098:SF1">
    <property type="entry name" value="DIACYLGLYCEROL ACYLTRANSFERASE_MYCOLYLTRANSFERASE AG85A"/>
    <property type="match status" value="1"/>
</dbReference>
<dbReference type="Proteomes" id="UP001205357">
    <property type="component" value="Unassembled WGS sequence"/>
</dbReference>
<proteinExistence type="predicted"/>
<dbReference type="Pfam" id="PF02922">
    <property type="entry name" value="CBM_48"/>
    <property type="match status" value="1"/>
</dbReference>
<dbReference type="InterPro" id="IPR013783">
    <property type="entry name" value="Ig-like_fold"/>
</dbReference>
<feature type="chain" id="PRO_5047215170" evidence="1">
    <location>
        <begin position="24"/>
        <end position="394"/>
    </location>
</feature>
<dbReference type="Gene3D" id="3.40.50.1820">
    <property type="entry name" value="alpha/beta hydrolase"/>
    <property type="match status" value="1"/>
</dbReference>
<dbReference type="InterPro" id="IPR014756">
    <property type="entry name" value="Ig_E-set"/>
</dbReference>
<evidence type="ECO:0000313" key="3">
    <source>
        <dbReference type="EMBL" id="MCS2160520.1"/>
    </source>
</evidence>
<sequence>MNLKMRYLSLLVLSILGTPAVQAVDLPASAPVNVPASQYITGLNSDNSVTWRLYAPHAKRVAVVTGSTPDSQVSHEMSRDANGVWSWRSGQLKPNLYEYFFDVDSFRTIDTGSRFPKPQRQVNTSLILVPGGILDQRAVPHGELHTITYPSSALQSERQVYVWTPPGYKPDGEPLPVLYFYHGFGDTGLSAITQGRIPQIMDNLLAEGKIKPMLVVVPDTETDIKQAVPENFAPVNTRKDFYPANAAAADKELMEDIIPLIGNRFNVRKDSAGRALAGLSQGGYQVLVSGMSHIDSFGWLGMFSGVSTVSVPNEAVSRLLMQPQAINKQLQNITLVVGEKDGVTGKDVAGLKSEFEQRGVRFTYKNYPGLGHEMDVWRPAYSEFVQHIFNREPQ</sequence>
<dbReference type="GO" id="GO:0016787">
    <property type="term" value="F:hydrolase activity"/>
    <property type="evidence" value="ECO:0007669"/>
    <property type="project" value="UniProtKB-KW"/>
</dbReference>
<dbReference type="EMBL" id="JALIGE010000069">
    <property type="protein sequence ID" value="MCS2160520.1"/>
    <property type="molecule type" value="Genomic_DNA"/>
</dbReference>
<dbReference type="InterPro" id="IPR029058">
    <property type="entry name" value="AB_hydrolase_fold"/>
</dbReference>
<dbReference type="PANTHER" id="PTHR48098">
    <property type="entry name" value="ENTEROCHELIN ESTERASE-RELATED"/>
    <property type="match status" value="1"/>
</dbReference>
<evidence type="ECO:0000313" key="4">
    <source>
        <dbReference type="Proteomes" id="UP001205357"/>
    </source>
</evidence>
<keyword evidence="4" id="KW-1185">Reference proteome</keyword>
<name>A0ABT2DY95_9ENTR</name>